<dbReference type="GO" id="GO:0033819">
    <property type="term" value="F:lipoyl(octanoyl) transferase activity"/>
    <property type="evidence" value="ECO:0007669"/>
    <property type="project" value="TreeGrafter"/>
</dbReference>
<evidence type="ECO:0000259" key="2">
    <source>
        <dbReference type="PROSITE" id="PS51733"/>
    </source>
</evidence>
<comment type="caution">
    <text evidence="3">The sequence shown here is derived from an EMBL/GenBank/DDBJ whole genome shotgun (WGS) entry which is preliminary data.</text>
</comment>
<dbReference type="AlphaFoldDB" id="A0A8T0VAW0"/>
<evidence type="ECO:0000313" key="3">
    <source>
        <dbReference type="EMBL" id="KAG2630454.1"/>
    </source>
</evidence>
<dbReference type="SUPFAM" id="SSF55681">
    <property type="entry name" value="Class II aaRS and biotin synthetases"/>
    <property type="match status" value="1"/>
</dbReference>
<protein>
    <recommendedName>
        <fullName evidence="2">BPL/LPL catalytic domain-containing protein</fullName>
    </recommendedName>
</protein>
<accession>A0A8T0VAW0</accession>
<dbReference type="Pfam" id="PF21948">
    <property type="entry name" value="LplA-B_cat"/>
    <property type="match status" value="2"/>
</dbReference>
<evidence type="ECO:0000256" key="1">
    <source>
        <dbReference type="SAM" id="MobiDB-lite"/>
    </source>
</evidence>
<sequence length="219" mass="23626">MAIPAASDNVNPASYCPSPPATSAASAWARPRRGRSLCQVAAGGRHGPTPANWRETALQPRPTPVDRRRCDCFDLHQQIVPFAESQAWQESIVARRKGLAGRGEDHSDTLIALQHPPVFTLGNGTTEECLHFDKENPPCDVHRVDRAGKATYHGPGQASRVDGLTGVWVGDQKVASIGIHVVFPRYITCQGVALNVTTDLSPFEMIVPCGIKGCCMGEH</sequence>
<gene>
    <name evidence="3" type="ORF">PVAP13_3KG563700</name>
</gene>
<organism evidence="3 4">
    <name type="scientific">Panicum virgatum</name>
    <name type="common">Blackwell switchgrass</name>
    <dbReference type="NCBI Taxonomy" id="38727"/>
    <lineage>
        <taxon>Eukaryota</taxon>
        <taxon>Viridiplantae</taxon>
        <taxon>Streptophyta</taxon>
        <taxon>Embryophyta</taxon>
        <taxon>Tracheophyta</taxon>
        <taxon>Spermatophyta</taxon>
        <taxon>Magnoliopsida</taxon>
        <taxon>Liliopsida</taxon>
        <taxon>Poales</taxon>
        <taxon>Poaceae</taxon>
        <taxon>PACMAD clade</taxon>
        <taxon>Panicoideae</taxon>
        <taxon>Panicodae</taxon>
        <taxon>Paniceae</taxon>
        <taxon>Panicinae</taxon>
        <taxon>Panicum</taxon>
        <taxon>Panicum sect. Hiantes</taxon>
    </lineage>
</organism>
<name>A0A8T0VAW0_PANVG</name>
<feature type="domain" description="BPL/LPL catalytic" evidence="2">
    <location>
        <begin position="58"/>
        <end position="219"/>
    </location>
</feature>
<feature type="compositionally biased region" description="Low complexity" evidence="1">
    <location>
        <begin position="12"/>
        <end position="28"/>
    </location>
</feature>
<reference evidence="3" key="1">
    <citation type="submission" date="2020-05" db="EMBL/GenBank/DDBJ databases">
        <title>WGS assembly of Panicum virgatum.</title>
        <authorList>
            <person name="Lovell J.T."/>
            <person name="Jenkins J."/>
            <person name="Shu S."/>
            <person name="Juenger T.E."/>
            <person name="Schmutz J."/>
        </authorList>
    </citation>
    <scope>NUCLEOTIDE SEQUENCE</scope>
    <source>
        <strain evidence="3">AP13</strain>
    </source>
</reference>
<evidence type="ECO:0000313" key="4">
    <source>
        <dbReference type="Proteomes" id="UP000823388"/>
    </source>
</evidence>
<dbReference type="Gene3D" id="3.30.930.10">
    <property type="entry name" value="Bira Bifunctional Protein, Domain 2"/>
    <property type="match status" value="2"/>
</dbReference>
<dbReference type="InterPro" id="IPR004143">
    <property type="entry name" value="BPL_LPL_catalytic"/>
</dbReference>
<dbReference type="GO" id="GO:0009249">
    <property type="term" value="P:protein lipoylation"/>
    <property type="evidence" value="ECO:0007669"/>
    <property type="project" value="TreeGrafter"/>
</dbReference>
<dbReference type="EMBL" id="CM029041">
    <property type="protein sequence ID" value="KAG2630454.1"/>
    <property type="molecule type" value="Genomic_DNA"/>
</dbReference>
<dbReference type="PANTHER" id="PTHR10993">
    <property type="entry name" value="OCTANOYLTRANSFERASE"/>
    <property type="match status" value="1"/>
</dbReference>
<dbReference type="Proteomes" id="UP000823388">
    <property type="component" value="Chromosome 3K"/>
</dbReference>
<dbReference type="PROSITE" id="PS51733">
    <property type="entry name" value="BPL_LPL_CATALYTIC"/>
    <property type="match status" value="1"/>
</dbReference>
<dbReference type="InterPro" id="IPR045864">
    <property type="entry name" value="aa-tRNA-synth_II/BPL/LPL"/>
</dbReference>
<dbReference type="PANTHER" id="PTHR10993:SF7">
    <property type="entry name" value="LIPOYLTRANSFERASE 2, MITOCHONDRIAL-RELATED"/>
    <property type="match status" value="1"/>
</dbReference>
<proteinExistence type="predicted"/>
<feature type="region of interest" description="Disordered" evidence="1">
    <location>
        <begin position="1"/>
        <end position="28"/>
    </location>
</feature>
<keyword evidence="4" id="KW-1185">Reference proteome</keyword>